<protein>
    <submittedName>
        <fullName evidence="1">DUF4298 domain-containing protein</fullName>
    </submittedName>
</protein>
<evidence type="ECO:0000313" key="1">
    <source>
        <dbReference type="EMBL" id="MDG4527882.1"/>
    </source>
</evidence>
<organism evidence="1 2">
    <name type="scientific">Streptococcus suis</name>
    <dbReference type="NCBI Taxonomy" id="1307"/>
    <lineage>
        <taxon>Bacteria</taxon>
        <taxon>Bacillati</taxon>
        <taxon>Bacillota</taxon>
        <taxon>Bacilli</taxon>
        <taxon>Lactobacillales</taxon>
        <taxon>Streptococcaceae</taxon>
        <taxon>Streptococcus</taxon>
    </lineage>
</organism>
<dbReference type="EMBL" id="JANFMP010000045">
    <property type="protein sequence ID" value="MDG4527882.1"/>
    <property type="molecule type" value="Genomic_DNA"/>
</dbReference>
<evidence type="ECO:0000313" key="2">
    <source>
        <dbReference type="Proteomes" id="UP001152875"/>
    </source>
</evidence>
<dbReference type="RefSeq" id="WP_105151656.1">
    <property type="nucleotide sequence ID" value="NZ_JANFMO010000010.1"/>
</dbReference>
<dbReference type="AlphaFoldDB" id="A0A9X4MUS6"/>
<dbReference type="Proteomes" id="UP001152875">
    <property type="component" value="Unassembled WGS sequence"/>
</dbReference>
<proteinExistence type="predicted"/>
<comment type="caution">
    <text evidence="1">The sequence shown here is derived from an EMBL/GenBank/DDBJ whole genome shotgun (WGS) entry which is preliminary data.</text>
</comment>
<dbReference type="InterPro" id="IPR025384">
    <property type="entry name" value="DUF4298"/>
</dbReference>
<dbReference type="Pfam" id="PF14131">
    <property type="entry name" value="DUF4298"/>
    <property type="match status" value="1"/>
</dbReference>
<name>A0A9X4MUS6_STRSU</name>
<accession>A0A9X4MUS6</accession>
<reference evidence="1" key="1">
    <citation type="submission" date="2022-07" db="EMBL/GenBank/DDBJ databases">
        <title>Whole Genome Sequencing of Streptococcus suis.</title>
        <authorList>
            <person name="Dai X."/>
            <person name="Huang J."/>
            <person name="Wang L."/>
        </authorList>
    </citation>
    <scope>NUCLEOTIDE SEQUENCE</scope>
    <source>
        <strain evidence="1">XNB2</strain>
    </source>
</reference>
<gene>
    <name evidence="1" type="ORF">NOL13_10875</name>
</gene>
<sequence>MDGKWQSRQRVEQMESIFNRQLQLASEIRALLEQVETSQSAYLDLLEYYQSPTFIEDMDFADRGKFKNLPCGVLSEDGVYNLLVDRKELATKLRECADLLDV</sequence>